<evidence type="ECO:0000256" key="1">
    <source>
        <dbReference type="SAM" id="MobiDB-lite"/>
    </source>
</evidence>
<dbReference type="EMBL" id="CM002798">
    <property type="protein sequence ID" value="KZN91492.1"/>
    <property type="molecule type" value="Genomic_DNA"/>
</dbReference>
<evidence type="ECO:0000313" key="4">
    <source>
        <dbReference type="EMBL" id="KZN91492.1"/>
    </source>
</evidence>
<dbReference type="AlphaFoldDB" id="A0A167WCL7"/>
<keyword evidence="3" id="KW-0732">Signal</keyword>
<feature type="compositionally biased region" description="Low complexity" evidence="1">
    <location>
        <begin position="65"/>
        <end position="153"/>
    </location>
</feature>
<keyword evidence="2" id="KW-0472">Membrane</keyword>
<evidence type="ECO:0000256" key="2">
    <source>
        <dbReference type="SAM" id="Phobius"/>
    </source>
</evidence>
<feature type="signal peptide" evidence="3">
    <location>
        <begin position="1"/>
        <end position="18"/>
    </location>
</feature>
<name>A0A167WCL7_PENCH</name>
<feature type="region of interest" description="Disordered" evidence="1">
    <location>
        <begin position="236"/>
        <end position="274"/>
    </location>
</feature>
<evidence type="ECO:0008006" key="5">
    <source>
        <dbReference type="Google" id="ProtNLM"/>
    </source>
</evidence>
<keyword evidence="2" id="KW-0812">Transmembrane</keyword>
<dbReference type="Proteomes" id="UP000076449">
    <property type="component" value="Chromosome I"/>
</dbReference>
<feature type="transmembrane region" description="Helical" evidence="2">
    <location>
        <begin position="166"/>
        <end position="188"/>
    </location>
</feature>
<accession>A0A167WCL7</accession>
<proteinExistence type="predicted"/>
<feature type="chain" id="PRO_5007893868" description="Mid2 domain-containing protein" evidence="3">
    <location>
        <begin position="19"/>
        <end position="274"/>
    </location>
</feature>
<feature type="region of interest" description="Disordered" evidence="1">
    <location>
        <begin position="52"/>
        <end position="156"/>
    </location>
</feature>
<evidence type="ECO:0000256" key="3">
    <source>
        <dbReference type="SAM" id="SignalP"/>
    </source>
</evidence>
<dbReference type="PhylomeDB" id="A0A167WCL7"/>
<protein>
    <recommendedName>
        <fullName evidence="5">Mid2 domain-containing protein</fullName>
    </recommendedName>
</protein>
<organism evidence="4">
    <name type="scientific">Penicillium chrysogenum</name>
    <name type="common">Penicillium notatum</name>
    <dbReference type="NCBI Taxonomy" id="5076"/>
    <lineage>
        <taxon>Eukaryota</taxon>
        <taxon>Fungi</taxon>
        <taxon>Dikarya</taxon>
        <taxon>Ascomycota</taxon>
        <taxon>Pezizomycotina</taxon>
        <taxon>Eurotiomycetes</taxon>
        <taxon>Eurotiomycetidae</taxon>
        <taxon>Eurotiales</taxon>
        <taxon>Aspergillaceae</taxon>
        <taxon>Penicillium</taxon>
        <taxon>Penicillium chrysogenum species complex</taxon>
    </lineage>
</organism>
<sequence length="274" mass="28728">MQLSILALCTLLCPRVLGHPYASESTWISATTTSVENLWAISEPTEVFHNQGKRGYGEILEARDTTATTDSTTSTDTTTDTTTSETSTSTTTSMTSSTSGTSTSTSSTSTTSTSTISTSTSSTTSSTTSTSSTTTSGASTTTSTTTATATSSSAAELDEWNRKGNIAAIVFGCCMISLFGGISVIYCARDRARARRIAARKELESSSSDSKIPLVVAKNNAVADLEVNRSSTMFTNQPQSEYFPVRSTPSLSNHHSHTTSAASQTTTSTRDHAS</sequence>
<feature type="compositionally biased region" description="Low complexity" evidence="1">
    <location>
        <begin position="247"/>
        <end position="268"/>
    </location>
</feature>
<gene>
    <name evidence="4" type="ORF">EN45_016300</name>
</gene>
<reference evidence="4" key="1">
    <citation type="journal article" date="2014" name="Genome Announc.">
        <title>Complete sequencing and chromosome-scale genome assembly of the industrial progenitor strain P2niaD18 from the penicillin producer Penicillium chrysogenum.</title>
        <authorList>
            <person name="Specht T."/>
            <person name="Dahlmann T.A."/>
            <person name="Zadra I."/>
            <person name="Kurnsteiner H."/>
            <person name="Kuck U."/>
        </authorList>
    </citation>
    <scope>NUCLEOTIDE SEQUENCE [LARGE SCALE GENOMIC DNA]</scope>
    <source>
        <strain evidence="4">P2niaD18</strain>
    </source>
</reference>
<keyword evidence="2" id="KW-1133">Transmembrane helix</keyword>